<dbReference type="PANTHER" id="PTHR33495">
    <property type="entry name" value="ANTI-SIGMA FACTOR ANTAGONIST TM_1081-RELATED-RELATED"/>
    <property type="match status" value="1"/>
</dbReference>
<dbReference type="Proteomes" id="UP001157126">
    <property type="component" value="Unassembled WGS sequence"/>
</dbReference>
<dbReference type="EMBL" id="BSUO01000001">
    <property type="protein sequence ID" value="GMA38319.1"/>
    <property type="molecule type" value="Genomic_DNA"/>
</dbReference>
<protein>
    <recommendedName>
        <fullName evidence="2">Anti-sigma factor antagonist</fullName>
    </recommendedName>
</protein>
<dbReference type="CDD" id="cd07043">
    <property type="entry name" value="STAS_anti-anti-sigma_factors"/>
    <property type="match status" value="1"/>
</dbReference>
<dbReference type="SUPFAM" id="SSF52091">
    <property type="entry name" value="SpoIIaa-like"/>
    <property type="match status" value="1"/>
</dbReference>
<evidence type="ECO:0000259" key="3">
    <source>
        <dbReference type="PROSITE" id="PS50801"/>
    </source>
</evidence>
<dbReference type="RefSeq" id="WP_284302398.1">
    <property type="nucleotide sequence ID" value="NZ_BSUO01000001.1"/>
</dbReference>
<name>A0ABQ6IKA2_9MICO</name>
<evidence type="ECO:0000313" key="4">
    <source>
        <dbReference type="EMBL" id="GMA38319.1"/>
    </source>
</evidence>
<comment type="similarity">
    <text evidence="1 2">Belongs to the anti-sigma-factor antagonist family.</text>
</comment>
<dbReference type="InterPro" id="IPR003658">
    <property type="entry name" value="Anti-sigma_ant"/>
</dbReference>
<feature type="domain" description="STAS" evidence="3">
    <location>
        <begin position="4"/>
        <end position="113"/>
    </location>
</feature>
<dbReference type="Pfam" id="PF01740">
    <property type="entry name" value="STAS"/>
    <property type="match status" value="1"/>
</dbReference>
<organism evidence="4 5">
    <name type="scientific">Mobilicoccus caccae</name>
    <dbReference type="NCBI Taxonomy" id="1859295"/>
    <lineage>
        <taxon>Bacteria</taxon>
        <taxon>Bacillati</taxon>
        <taxon>Actinomycetota</taxon>
        <taxon>Actinomycetes</taxon>
        <taxon>Micrococcales</taxon>
        <taxon>Dermatophilaceae</taxon>
        <taxon>Mobilicoccus</taxon>
    </lineage>
</organism>
<evidence type="ECO:0000256" key="1">
    <source>
        <dbReference type="ARBA" id="ARBA00009013"/>
    </source>
</evidence>
<evidence type="ECO:0000313" key="5">
    <source>
        <dbReference type="Proteomes" id="UP001157126"/>
    </source>
</evidence>
<dbReference type="NCBIfam" id="TIGR00377">
    <property type="entry name" value="ant_ant_sig"/>
    <property type="match status" value="1"/>
</dbReference>
<proteinExistence type="inferred from homology"/>
<accession>A0ABQ6IKA2</accession>
<dbReference type="Gene3D" id="3.30.750.24">
    <property type="entry name" value="STAS domain"/>
    <property type="match status" value="1"/>
</dbReference>
<dbReference type="PANTHER" id="PTHR33495:SF2">
    <property type="entry name" value="ANTI-SIGMA FACTOR ANTAGONIST TM_1081-RELATED"/>
    <property type="match status" value="1"/>
</dbReference>
<dbReference type="InterPro" id="IPR036513">
    <property type="entry name" value="STAS_dom_sf"/>
</dbReference>
<dbReference type="InterPro" id="IPR002645">
    <property type="entry name" value="STAS_dom"/>
</dbReference>
<comment type="caution">
    <text evidence="4">The sequence shown here is derived from an EMBL/GenBank/DDBJ whole genome shotgun (WGS) entry which is preliminary data.</text>
</comment>
<dbReference type="PROSITE" id="PS50801">
    <property type="entry name" value="STAS"/>
    <property type="match status" value="1"/>
</dbReference>
<sequence length="123" mass="13092">MSELSVSSHEQGRFTVVEANGDIDLISAPVLRGSLESLFRDSRLALIIDLRGVPFLDSSGLGVLVGAQRAVRPRGGDIRLVCHEPRVLRVFSITGLDQVFSIYDSPESAIEDGGVKAAADGAE</sequence>
<keyword evidence="5" id="KW-1185">Reference proteome</keyword>
<reference evidence="5" key="1">
    <citation type="journal article" date="2019" name="Int. J. Syst. Evol. Microbiol.">
        <title>The Global Catalogue of Microorganisms (GCM) 10K type strain sequencing project: providing services to taxonomists for standard genome sequencing and annotation.</title>
        <authorList>
            <consortium name="The Broad Institute Genomics Platform"/>
            <consortium name="The Broad Institute Genome Sequencing Center for Infectious Disease"/>
            <person name="Wu L."/>
            <person name="Ma J."/>
        </authorList>
    </citation>
    <scope>NUCLEOTIDE SEQUENCE [LARGE SCALE GENOMIC DNA]</scope>
    <source>
        <strain evidence="5">NBRC 113072</strain>
    </source>
</reference>
<evidence type="ECO:0000256" key="2">
    <source>
        <dbReference type="RuleBase" id="RU003749"/>
    </source>
</evidence>
<gene>
    <name evidence="4" type="primary">rsbV</name>
    <name evidence="4" type="ORF">GCM10025883_03640</name>
</gene>